<protein>
    <submittedName>
        <fullName evidence="1">Uncharacterized protein</fullName>
    </submittedName>
</protein>
<dbReference type="STRING" id="1802516.A3A75_04070"/>
<evidence type="ECO:0000313" key="2">
    <source>
        <dbReference type="Proteomes" id="UP000179018"/>
    </source>
</evidence>
<dbReference type="AlphaFoldDB" id="A0A1F8B9N7"/>
<accession>A0A1F8B9N7</accession>
<comment type="caution">
    <text evidence="1">The sequence shown here is derived from an EMBL/GenBank/DDBJ whole genome shotgun (WGS) entry which is preliminary data.</text>
</comment>
<dbReference type="Proteomes" id="UP000179018">
    <property type="component" value="Unassembled WGS sequence"/>
</dbReference>
<sequence length="72" mass="8349">MTRELKFQEQVGPPIEVIPPGVAEELGKHYTRLAKMQRGRAYKKLGLDVDIRHVVKIFPDGKEEVTIFEDHY</sequence>
<gene>
    <name evidence="1" type="ORF">A3A75_04070</name>
</gene>
<reference evidence="1 2" key="1">
    <citation type="journal article" date="2016" name="Nat. Commun.">
        <title>Thousands of microbial genomes shed light on interconnected biogeochemical processes in an aquifer system.</title>
        <authorList>
            <person name="Anantharaman K."/>
            <person name="Brown C.T."/>
            <person name="Hug L.A."/>
            <person name="Sharon I."/>
            <person name="Castelle C.J."/>
            <person name="Probst A.J."/>
            <person name="Thomas B.C."/>
            <person name="Singh A."/>
            <person name="Wilkins M.J."/>
            <person name="Karaoz U."/>
            <person name="Brodie E.L."/>
            <person name="Williams K.H."/>
            <person name="Hubbard S.S."/>
            <person name="Banfield J.F."/>
        </authorList>
    </citation>
    <scope>NUCLEOTIDE SEQUENCE [LARGE SCALE GENOMIC DNA]</scope>
</reference>
<proteinExistence type="predicted"/>
<organism evidence="1 2">
    <name type="scientific">Candidatus Woesebacteria bacterium RIFCSPLOWO2_01_FULL_39_10</name>
    <dbReference type="NCBI Taxonomy" id="1802516"/>
    <lineage>
        <taxon>Bacteria</taxon>
        <taxon>Candidatus Woeseibacteriota</taxon>
    </lineage>
</organism>
<name>A0A1F8B9N7_9BACT</name>
<evidence type="ECO:0000313" key="1">
    <source>
        <dbReference type="EMBL" id="OGM60389.1"/>
    </source>
</evidence>
<dbReference type="EMBL" id="MGHC01000007">
    <property type="protein sequence ID" value="OGM60389.1"/>
    <property type="molecule type" value="Genomic_DNA"/>
</dbReference>